<keyword evidence="3" id="KW-1185">Reference proteome</keyword>
<sequence length="240" mass="26632">MHECVGGQLAGEQDLYGLASGDRDKLVALAKRREPGWWQTGAVPEWFTPYLGVETEASELRNYDDALIPGLVQTADYARGFIEVRLGERADESEVEGRVSARMRRQERLSGSDPLMFSAVFNESAIHRVVGGSAVMRDQLRRLVEVSDLPNVDLRMLPFERGAHIASEGSFVVLGFPDVIEGVSSGEAVYIEYATGALFLEREEETAQYRAMFAQVQEAALSPRDTAATIKRVLKDRYEG</sequence>
<name>A0ABT4U5L1_9ACTN</name>
<evidence type="ECO:0000259" key="1">
    <source>
        <dbReference type="Pfam" id="PF19054"/>
    </source>
</evidence>
<accession>A0ABT4U5L1</accession>
<feature type="domain" description="DUF5753" evidence="1">
    <location>
        <begin position="49"/>
        <end position="232"/>
    </location>
</feature>
<gene>
    <name evidence="2" type="ORF">O4J56_16450</name>
</gene>
<protein>
    <submittedName>
        <fullName evidence="2">DUF5753 domain-containing protein</fullName>
    </submittedName>
</protein>
<dbReference type="EMBL" id="JAQFWQ010000045">
    <property type="protein sequence ID" value="MDA2812237.1"/>
    <property type="molecule type" value="Genomic_DNA"/>
</dbReference>
<dbReference type="Pfam" id="PF19054">
    <property type="entry name" value="DUF5753"/>
    <property type="match status" value="1"/>
</dbReference>
<dbReference type="RefSeq" id="WP_270686736.1">
    <property type="nucleotide sequence ID" value="NZ_JAQFWQ010000045.1"/>
</dbReference>
<organism evidence="2 3">
    <name type="scientific">Nocardiopsis endophytica</name>
    <dbReference type="NCBI Taxonomy" id="3018445"/>
    <lineage>
        <taxon>Bacteria</taxon>
        <taxon>Bacillati</taxon>
        <taxon>Actinomycetota</taxon>
        <taxon>Actinomycetes</taxon>
        <taxon>Streptosporangiales</taxon>
        <taxon>Nocardiopsidaceae</taxon>
        <taxon>Nocardiopsis</taxon>
    </lineage>
</organism>
<evidence type="ECO:0000313" key="2">
    <source>
        <dbReference type="EMBL" id="MDA2812237.1"/>
    </source>
</evidence>
<dbReference type="InterPro" id="IPR043917">
    <property type="entry name" value="DUF5753"/>
</dbReference>
<proteinExistence type="predicted"/>
<evidence type="ECO:0000313" key="3">
    <source>
        <dbReference type="Proteomes" id="UP001527866"/>
    </source>
</evidence>
<reference evidence="2 3" key="1">
    <citation type="submission" date="2023-01" db="EMBL/GenBank/DDBJ databases">
        <title>Draft genome sequence of Nocardiopsis sp. RSe5-2 isolated from halophytes.</title>
        <authorList>
            <person name="Duangmal K."/>
            <person name="Chantavorakit T."/>
        </authorList>
    </citation>
    <scope>NUCLEOTIDE SEQUENCE [LARGE SCALE GENOMIC DNA]</scope>
    <source>
        <strain evidence="2 3">RSe5-2</strain>
    </source>
</reference>
<dbReference type="Proteomes" id="UP001527866">
    <property type="component" value="Unassembled WGS sequence"/>
</dbReference>
<comment type="caution">
    <text evidence="2">The sequence shown here is derived from an EMBL/GenBank/DDBJ whole genome shotgun (WGS) entry which is preliminary data.</text>
</comment>